<dbReference type="Gene3D" id="3.30.470.160">
    <property type="entry name" value="Inositol polyphosphate kinase"/>
    <property type="match status" value="1"/>
</dbReference>
<keyword evidence="2 6" id="KW-0808">Transferase</keyword>
<dbReference type="GO" id="GO:0046854">
    <property type="term" value="P:phosphatidylinositol phosphate biosynthetic process"/>
    <property type="evidence" value="ECO:0007669"/>
    <property type="project" value="TreeGrafter"/>
</dbReference>
<keyword evidence="3" id="KW-0547">Nucleotide-binding</keyword>
<dbReference type="GO" id="GO:0005634">
    <property type="term" value="C:nucleus"/>
    <property type="evidence" value="ECO:0007669"/>
    <property type="project" value="TreeGrafter"/>
</dbReference>
<dbReference type="FunFam" id="3.30.470.160:FF:000001">
    <property type="entry name" value="Kinase"/>
    <property type="match status" value="1"/>
</dbReference>
<dbReference type="InterPro" id="IPR005522">
    <property type="entry name" value="IPK"/>
</dbReference>
<dbReference type="InterPro" id="IPR038286">
    <property type="entry name" value="IPK_sf"/>
</dbReference>
<dbReference type="OrthoDB" id="338650at2759"/>
<sequence length="351" mass="40461">MEEKNISYEYCEKINDYLGQRDFDAPSRMSLLKFLAINALELSAPATPVLLQQQQQQQQQQNNNKPTGWLQLSGHPESIVPCSSGVVRKRVASFSDYEVQAYQQLSQEPLTSKIVPEFYGNIQLESGEMFIELQDLLKGFKDPCVMDIKMGCRTFLESEVSNKTLRPDLYQKMIKVDANAPTPEEHEQQAITKLRYMLFREAMSSSQSKGFRIEAIRLKGKPPMKDLKTVRTSEQIAQTIDQFLNCKKSVQKELINRLKHMRTVMEKSKFFQTHEIVGSSIFIIYDDVKVGCWLIDFAKSRPLPDHVKVNHRVEWIPGNREEGLLKGMDELIQAFESANQKQTTSRKFLQI</sequence>
<evidence type="ECO:0000256" key="1">
    <source>
        <dbReference type="ARBA" id="ARBA00007374"/>
    </source>
</evidence>
<evidence type="ECO:0000313" key="9">
    <source>
        <dbReference type="Proteomes" id="UP001652621"/>
    </source>
</evidence>
<dbReference type="EnsemblMetazoa" id="MDOA010763-RB">
    <property type="protein sequence ID" value="MDOA010763-PB"/>
    <property type="gene ID" value="MDOA010763"/>
</dbReference>
<reference evidence="8" key="1">
    <citation type="submission" date="2021-01" db="UniProtKB">
        <authorList>
            <consortium name="EnsemblMetazoa"/>
        </authorList>
    </citation>
    <scope>IDENTIFICATION</scope>
    <source>
        <strain evidence="8">Aabys</strain>
    </source>
</reference>
<dbReference type="Pfam" id="PF03770">
    <property type="entry name" value="IPK"/>
    <property type="match status" value="1"/>
</dbReference>
<keyword evidence="9" id="KW-1185">Reference proteome</keyword>
<keyword evidence="4 6" id="KW-0418">Kinase</keyword>
<evidence type="ECO:0000313" key="10">
    <source>
        <dbReference type="RefSeq" id="XP_058986245.1"/>
    </source>
</evidence>
<dbReference type="AlphaFoldDB" id="A0A1I8N270"/>
<proteinExistence type="inferred from homology"/>
<dbReference type="EC" id="2.7.-.-" evidence="6"/>
<protein>
    <recommendedName>
        <fullName evidence="6">Kinase</fullName>
        <ecNumber evidence="6">2.7.-.-</ecNumber>
    </recommendedName>
</protein>
<accession>A0A1I8N270</accession>
<keyword evidence="5" id="KW-0067">ATP-binding</keyword>
<organism evidence="8">
    <name type="scientific">Musca domestica</name>
    <name type="common">House fly</name>
    <dbReference type="NCBI Taxonomy" id="7370"/>
    <lineage>
        <taxon>Eukaryota</taxon>
        <taxon>Metazoa</taxon>
        <taxon>Ecdysozoa</taxon>
        <taxon>Arthropoda</taxon>
        <taxon>Hexapoda</taxon>
        <taxon>Insecta</taxon>
        <taxon>Pterygota</taxon>
        <taxon>Neoptera</taxon>
        <taxon>Endopterygota</taxon>
        <taxon>Diptera</taxon>
        <taxon>Brachycera</taxon>
        <taxon>Muscomorpha</taxon>
        <taxon>Muscoidea</taxon>
        <taxon>Muscidae</taxon>
        <taxon>Musca</taxon>
    </lineage>
</organism>
<dbReference type="SUPFAM" id="SSF56104">
    <property type="entry name" value="SAICAR synthase-like"/>
    <property type="match status" value="1"/>
</dbReference>
<dbReference type="GO" id="GO:0005737">
    <property type="term" value="C:cytoplasm"/>
    <property type="evidence" value="ECO:0007669"/>
    <property type="project" value="TreeGrafter"/>
</dbReference>
<feature type="compositionally biased region" description="Low complexity" evidence="7">
    <location>
        <begin position="52"/>
        <end position="64"/>
    </location>
</feature>
<dbReference type="VEuPathDB" id="VectorBase:MDOMA2_000812"/>
<dbReference type="VEuPathDB" id="VectorBase:MDOA010763"/>
<evidence type="ECO:0000256" key="3">
    <source>
        <dbReference type="ARBA" id="ARBA00022741"/>
    </source>
</evidence>
<dbReference type="Proteomes" id="UP001652621">
    <property type="component" value="Unplaced"/>
</dbReference>
<evidence type="ECO:0000256" key="4">
    <source>
        <dbReference type="ARBA" id="ARBA00022777"/>
    </source>
</evidence>
<comment type="similarity">
    <text evidence="1 6">Belongs to the inositol phosphokinase (IPK) family.</text>
</comment>
<evidence type="ECO:0000313" key="8">
    <source>
        <dbReference type="EnsemblMetazoa" id="MDOA010763-PB"/>
    </source>
</evidence>
<evidence type="ECO:0000256" key="5">
    <source>
        <dbReference type="ARBA" id="ARBA00022840"/>
    </source>
</evidence>
<gene>
    <name evidence="8" type="primary">101901113</name>
    <name evidence="10" type="synonym">LOC101901113</name>
</gene>
<dbReference type="PANTHER" id="PTHR12400">
    <property type="entry name" value="INOSITOL POLYPHOSPHATE KINASE"/>
    <property type="match status" value="1"/>
</dbReference>
<feature type="region of interest" description="Disordered" evidence="7">
    <location>
        <begin position="51"/>
        <end position="70"/>
    </location>
</feature>
<evidence type="ECO:0000256" key="2">
    <source>
        <dbReference type="ARBA" id="ARBA00022679"/>
    </source>
</evidence>
<name>A0A1I8N270_MUSDO</name>
<dbReference type="RefSeq" id="XP_058986245.1">
    <property type="nucleotide sequence ID" value="XM_059130262.1"/>
</dbReference>
<evidence type="ECO:0000256" key="7">
    <source>
        <dbReference type="SAM" id="MobiDB-lite"/>
    </source>
</evidence>
<dbReference type="PANTHER" id="PTHR12400:SF26">
    <property type="entry name" value="KINASE"/>
    <property type="match status" value="1"/>
</dbReference>
<evidence type="ECO:0000256" key="6">
    <source>
        <dbReference type="RuleBase" id="RU363090"/>
    </source>
</evidence>
<reference evidence="10" key="2">
    <citation type="submission" date="2025-05" db="UniProtKB">
        <authorList>
            <consortium name="RefSeq"/>
        </authorList>
    </citation>
    <scope>IDENTIFICATION</scope>
    <source>
        <strain evidence="10">Aabys</strain>
        <tissue evidence="10">Whole body</tissue>
    </source>
</reference>
<dbReference type="GO" id="GO:0005524">
    <property type="term" value="F:ATP binding"/>
    <property type="evidence" value="ECO:0007669"/>
    <property type="project" value="UniProtKB-KW"/>
</dbReference>
<dbReference type="GO" id="GO:0032958">
    <property type="term" value="P:inositol phosphate biosynthetic process"/>
    <property type="evidence" value="ECO:0007669"/>
    <property type="project" value="InterPro"/>
</dbReference>
<dbReference type="GO" id="GO:0000828">
    <property type="term" value="F:inositol hexakisphosphate kinase activity"/>
    <property type="evidence" value="ECO:0007669"/>
    <property type="project" value="TreeGrafter"/>
</dbReference>